<reference evidence="2" key="1">
    <citation type="submission" date="2017-07" db="EMBL/GenBank/DDBJ databases">
        <title>Taro Niue Genome Assembly and Annotation.</title>
        <authorList>
            <person name="Atibalentja N."/>
            <person name="Keating K."/>
            <person name="Fields C.J."/>
        </authorList>
    </citation>
    <scope>NUCLEOTIDE SEQUENCE</scope>
    <source>
        <strain evidence="2">Niue_2</strain>
        <tissue evidence="2">Leaf</tissue>
    </source>
</reference>
<sequence>LGSACSVAPSTQATGPFGPPPLGRASSYPNCRTPPPPPPSPGPPSCQTSVAAGLRRPHHSGHPGTGLAFPAAARPRFCWQTSLAANARGTRHLAAPPRFAMGTRRGPSIALTLAPDAPNSRNHPGLLLPVTTKQRL</sequence>
<evidence type="ECO:0000313" key="2">
    <source>
        <dbReference type="EMBL" id="MQM07415.1"/>
    </source>
</evidence>
<feature type="region of interest" description="Disordered" evidence="1">
    <location>
        <begin position="1"/>
        <end position="69"/>
    </location>
</feature>
<name>A0A843WSH0_COLES</name>
<keyword evidence="3" id="KW-1185">Reference proteome</keyword>
<dbReference type="EMBL" id="NMUH01003867">
    <property type="protein sequence ID" value="MQM07415.1"/>
    <property type="molecule type" value="Genomic_DNA"/>
</dbReference>
<gene>
    <name evidence="2" type="ORF">Taro_040258</name>
</gene>
<evidence type="ECO:0000256" key="1">
    <source>
        <dbReference type="SAM" id="MobiDB-lite"/>
    </source>
</evidence>
<feature type="compositionally biased region" description="Pro residues" evidence="1">
    <location>
        <begin position="32"/>
        <end position="44"/>
    </location>
</feature>
<feature type="region of interest" description="Disordered" evidence="1">
    <location>
        <begin position="110"/>
        <end position="136"/>
    </location>
</feature>
<accession>A0A843WSH0</accession>
<evidence type="ECO:0000313" key="3">
    <source>
        <dbReference type="Proteomes" id="UP000652761"/>
    </source>
</evidence>
<proteinExistence type="predicted"/>
<organism evidence="2 3">
    <name type="scientific">Colocasia esculenta</name>
    <name type="common">Wild taro</name>
    <name type="synonym">Arum esculentum</name>
    <dbReference type="NCBI Taxonomy" id="4460"/>
    <lineage>
        <taxon>Eukaryota</taxon>
        <taxon>Viridiplantae</taxon>
        <taxon>Streptophyta</taxon>
        <taxon>Embryophyta</taxon>
        <taxon>Tracheophyta</taxon>
        <taxon>Spermatophyta</taxon>
        <taxon>Magnoliopsida</taxon>
        <taxon>Liliopsida</taxon>
        <taxon>Araceae</taxon>
        <taxon>Aroideae</taxon>
        <taxon>Colocasieae</taxon>
        <taxon>Colocasia</taxon>
    </lineage>
</organism>
<comment type="caution">
    <text evidence="2">The sequence shown here is derived from an EMBL/GenBank/DDBJ whole genome shotgun (WGS) entry which is preliminary data.</text>
</comment>
<protein>
    <submittedName>
        <fullName evidence="2">Uncharacterized protein</fullName>
    </submittedName>
</protein>
<dbReference type="Proteomes" id="UP000652761">
    <property type="component" value="Unassembled WGS sequence"/>
</dbReference>
<dbReference type="AlphaFoldDB" id="A0A843WSH0"/>
<feature type="non-terminal residue" evidence="2">
    <location>
        <position position="1"/>
    </location>
</feature>